<dbReference type="PANTHER" id="PTHR11909">
    <property type="entry name" value="CASEIN KINASE-RELATED"/>
    <property type="match status" value="1"/>
</dbReference>
<dbReference type="PROSITE" id="PS50011">
    <property type="entry name" value="PROTEIN_KINASE_DOM"/>
    <property type="match status" value="1"/>
</dbReference>
<dbReference type="InterPro" id="IPR011009">
    <property type="entry name" value="Kinase-like_dom_sf"/>
</dbReference>
<protein>
    <submittedName>
        <fullName evidence="4">Serine/threonine-protein kinase VRK1-like</fullName>
    </submittedName>
</protein>
<reference evidence="4" key="1">
    <citation type="submission" date="2025-08" db="UniProtKB">
        <authorList>
            <consortium name="RefSeq"/>
        </authorList>
    </citation>
    <scope>IDENTIFICATION</scope>
</reference>
<dbReference type="InterPro" id="IPR000719">
    <property type="entry name" value="Prot_kinase_dom"/>
</dbReference>
<dbReference type="InterPro" id="IPR050235">
    <property type="entry name" value="CK1_Ser-Thr_kinase"/>
</dbReference>
<dbReference type="RefSeq" id="XP_014664769.1">
    <property type="nucleotide sequence ID" value="XM_014809283.1"/>
</dbReference>
<feature type="region of interest" description="Disordered" evidence="1">
    <location>
        <begin position="391"/>
        <end position="432"/>
    </location>
</feature>
<dbReference type="Pfam" id="PF00069">
    <property type="entry name" value="Pkinase"/>
    <property type="match status" value="1"/>
</dbReference>
<accession>A0ABM1DXU8</accession>
<name>A0ABM1DXU8_PRICU</name>
<proteinExistence type="predicted"/>
<gene>
    <name evidence="4" type="primary">LOC106807056</name>
</gene>
<organism evidence="3 4">
    <name type="scientific">Priapulus caudatus</name>
    <name type="common">Priapulid worm</name>
    <dbReference type="NCBI Taxonomy" id="37621"/>
    <lineage>
        <taxon>Eukaryota</taxon>
        <taxon>Metazoa</taxon>
        <taxon>Ecdysozoa</taxon>
        <taxon>Scalidophora</taxon>
        <taxon>Priapulida</taxon>
        <taxon>Priapulimorpha</taxon>
        <taxon>Priapulimorphida</taxon>
        <taxon>Priapulidae</taxon>
        <taxon>Priapulus</taxon>
    </lineage>
</organism>
<evidence type="ECO:0000259" key="2">
    <source>
        <dbReference type="PROSITE" id="PS50011"/>
    </source>
</evidence>
<feature type="domain" description="Protein kinase" evidence="2">
    <location>
        <begin position="1"/>
        <end position="186"/>
    </location>
</feature>
<evidence type="ECO:0000313" key="4">
    <source>
        <dbReference type="RefSeq" id="XP_014664769.1"/>
    </source>
</evidence>
<keyword evidence="3" id="KW-1185">Reference proteome</keyword>
<dbReference type="SUPFAM" id="SSF56112">
    <property type="entry name" value="Protein kinase-like (PK-like)"/>
    <property type="match status" value="1"/>
</dbReference>
<dbReference type="Gene3D" id="1.10.510.10">
    <property type="entry name" value="Transferase(Phosphotransferase) domain 1"/>
    <property type="match status" value="1"/>
</dbReference>
<evidence type="ECO:0000313" key="3">
    <source>
        <dbReference type="Proteomes" id="UP000695022"/>
    </source>
</evidence>
<evidence type="ECO:0000256" key="1">
    <source>
        <dbReference type="SAM" id="MobiDB-lite"/>
    </source>
</evidence>
<feature type="region of interest" description="Disordered" evidence="1">
    <location>
        <begin position="222"/>
        <end position="310"/>
    </location>
</feature>
<dbReference type="Proteomes" id="UP000695022">
    <property type="component" value="Unplaced"/>
</dbReference>
<dbReference type="GeneID" id="106807056"/>
<feature type="compositionally biased region" description="Polar residues" evidence="1">
    <location>
        <begin position="400"/>
        <end position="409"/>
    </location>
</feature>
<sequence>MSRQVTAGLYDWVTLDILEYMHENEHVHADIKAANLLLGWKKPKEVYLVDYGLVVRYSPDGRHKGYAEDPRRAHDGTVEFTCIDMHKGVVPSRRADIEILGYCLLQWLCGKLPWEDNLTDCDHVMEQKIEFMGNIPTYMKKLFGKEVPTEIQKYLQYTIELAYGEKPDYNYLRKLLREGMKKRGFVDDGYVDMEAKDAKGGARGKAGLSKLRLNGTLAATPQEVGEMVKNNSKLSKGTPRRSPRGTTVESPFVTPLSAVPKLKRESRKRGSEEKSGSPAKRSRKLASRSPVIAPLDMTESDEETYSTPPQSRAQLMRLQHTDLPPKSDVPRKHVKRMSLANRRSSVMVTPAQLQAQKLKTKARKQIGKGTNKVIKPGGSPKHGHIQLKYAWGPPLPNATPALSSATRNSVAKPAPKRKGGKIKINQCSPELF</sequence>